<dbReference type="GO" id="GO:0003964">
    <property type="term" value="F:RNA-directed DNA polymerase activity"/>
    <property type="evidence" value="ECO:0007669"/>
    <property type="project" value="UniProtKB-KW"/>
</dbReference>
<proteinExistence type="inferred from homology"/>
<evidence type="ECO:0000256" key="1">
    <source>
        <dbReference type="ARBA" id="ARBA00034120"/>
    </source>
</evidence>
<keyword evidence="3" id="KW-0808">Transferase</keyword>
<name>A0ABS1QTM2_9GAMM</name>
<dbReference type="CDD" id="cd01646">
    <property type="entry name" value="RT_Bac_retron_I"/>
    <property type="match status" value="1"/>
</dbReference>
<evidence type="ECO:0000259" key="2">
    <source>
        <dbReference type="PROSITE" id="PS50878"/>
    </source>
</evidence>
<comment type="similarity">
    <text evidence="1">Belongs to the bacterial reverse transcriptase family.</text>
</comment>
<protein>
    <submittedName>
        <fullName evidence="3">RNA-directed DNA polymerase</fullName>
    </submittedName>
</protein>
<keyword evidence="3" id="KW-0548">Nucleotidyltransferase</keyword>
<dbReference type="NCBIfam" id="NF041748">
    <property type="entry name" value="Drt3b"/>
    <property type="match status" value="1"/>
</dbReference>
<reference evidence="4" key="1">
    <citation type="submission" date="2021-01" db="EMBL/GenBank/DDBJ databases">
        <title>Genome public.</title>
        <authorList>
            <person name="Liu C."/>
            <person name="Sun Q."/>
        </authorList>
    </citation>
    <scope>NUCLEOTIDE SEQUENCE [LARGE SCALE GENOMIC DNA]</scope>
    <source>
        <strain evidence="4">CGMCC 1.18722</strain>
    </source>
</reference>
<dbReference type="RefSeq" id="WP_202085415.1">
    <property type="nucleotide sequence ID" value="NZ_JAERTZ010000025.1"/>
</dbReference>
<sequence length="679" mass="79480">MPKKTLSINFPIERVVLSDLLPYEVPITFSNRHFYNFIVDNQVKYSNDYFYWKKKDTAFDSLVMLLLGLPKSKQVQNFEKEGIKYGKVSAKKINPFTIPFTFNISHKADQYRHLSLIHPRSQVFAVEFYKNNKDLITYYCDQSQFSLRSAKRVAGCTYVDKKSLIEQFDTDGEVIEVEGENYENLKSFFVYDKYSSIFNFYESDEYHDCEGRYSFLSKLDISNCFDSIYTHSIAWAVYSKEYAKNNLSQTKSTFPNVFDSLMQQLNYNETNGIVIGPELSRIFAEIILQAIDNDIVSDLEKKNVFFGVDYHIFRYVDDFFVFYNDQEIFSKIKSSISLCLTKYKLNLNKSKEYFFDRPVITPITIAKKKIADLLSDKLKYKIEYIDGTKEIEKASLYFRKSSLIIDFKSILHTSDVSYGDILNYTLSILEKKVRKILLVYTKVPESENVDKQLVSALVSLIEFSFFIYSMSPKVNGTIKLCRIMQQIILFVNDRTLGIEYRDVIFRSIFNGSCSVLEDIKVGSETPVETLYLLVLMRQLGKFYWLDEFSLCKYFGIVKSSEGINVEKDLNYFSIVVLLFYIENKKRYDFLKEPIEEYVLQKYVQKIATINIDSEITHMTLDLIACPYVSDKLKDEILEKSDVPKECRKKVISYCSTWFTKWSGYNFAKELDAKVSQDVY</sequence>
<dbReference type="PANTHER" id="PTHR34047">
    <property type="entry name" value="NUCLEAR INTRON MATURASE 1, MITOCHONDRIAL-RELATED"/>
    <property type="match status" value="1"/>
</dbReference>
<dbReference type="PANTHER" id="PTHR34047:SF8">
    <property type="entry name" value="PROTEIN YKFC"/>
    <property type="match status" value="1"/>
</dbReference>
<feature type="domain" description="Reverse transcriptase" evidence="2">
    <location>
        <begin position="107"/>
        <end position="378"/>
    </location>
</feature>
<evidence type="ECO:0000313" key="4">
    <source>
        <dbReference type="Proteomes" id="UP000638570"/>
    </source>
</evidence>
<dbReference type="Proteomes" id="UP000638570">
    <property type="component" value="Unassembled WGS sequence"/>
</dbReference>
<accession>A0ABS1QTM2</accession>
<dbReference type="InterPro" id="IPR051083">
    <property type="entry name" value="GrpII_Intron_Splice-Mob/Def"/>
</dbReference>
<gene>
    <name evidence="3" type="ORF">JKV55_11565</name>
</gene>
<organism evidence="3 4">
    <name type="scientific">Zobellella iuensis</name>
    <dbReference type="NCBI Taxonomy" id="2803811"/>
    <lineage>
        <taxon>Bacteria</taxon>
        <taxon>Pseudomonadati</taxon>
        <taxon>Pseudomonadota</taxon>
        <taxon>Gammaproteobacteria</taxon>
        <taxon>Aeromonadales</taxon>
        <taxon>Aeromonadaceae</taxon>
        <taxon>Zobellella</taxon>
    </lineage>
</organism>
<keyword evidence="3" id="KW-0695">RNA-directed DNA polymerase</keyword>
<comment type="caution">
    <text evidence="3">The sequence shown here is derived from an EMBL/GenBank/DDBJ whole genome shotgun (WGS) entry which is preliminary data.</text>
</comment>
<keyword evidence="4" id="KW-1185">Reference proteome</keyword>
<dbReference type="PROSITE" id="PS50878">
    <property type="entry name" value="RT_POL"/>
    <property type="match status" value="1"/>
</dbReference>
<dbReference type="InterPro" id="IPR000477">
    <property type="entry name" value="RT_dom"/>
</dbReference>
<evidence type="ECO:0000313" key="3">
    <source>
        <dbReference type="EMBL" id="MBL1377962.1"/>
    </source>
</evidence>
<dbReference type="EMBL" id="JAERTZ010000025">
    <property type="protein sequence ID" value="MBL1377962.1"/>
    <property type="molecule type" value="Genomic_DNA"/>
</dbReference>
<dbReference type="Pfam" id="PF00078">
    <property type="entry name" value="RVT_1"/>
    <property type="match status" value="1"/>
</dbReference>